<feature type="compositionally biased region" description="Basic and acidic residues" evidence="1">
    <location>
        <begin position="202"/>
        <end position="214"/>
    </location>
</feature>
<feature type="region of interest" description="Disordered" evidence="1">
    <location>
        <begin position="187"/>
        <end position="214"/>
    </location>
</feature>
<keyword evidence="3" id="KW-1185">Reference proteome</keyword>
<feature type="region of interest" description="Disordered" evidence="1">
    <location>
        <begin position="411"/>
        <end position="437"/>
    </location>
</feature>
<accession>A0ABN9YD19</accession>
<reference evidence="2" key="1">
    <citation type="submission" date="2023-10" db="EMBL/GenBank/DDBJ databases">
        <authorList>
            <person name="Chen Y."/>
            <person name="Shah S."/>
            <person name="Dougan E. K."/>
            <person name="Thang M."/>
            <person name="Chan C."/>
        </authorList>
    </citation>
    <scope>NUCLEOTIDE SEQUENCE [LARGE SCALE GENOMIC DNA]</scope>
</reference>
<feature type="compositionally biased region" description="Low complexity" evidence="1">
    <location>
        <begin position="187"/>
        <end position="201"/>
    </location>
</feature>
<feature type="compositionally biased region" description="Basic and acidic residues" evidence="1">
    <location>
        <begin position="535"/>
        <end position="545"/>
    </location>
</feature>
<sequence>MPVTGAEVASGVAQSMPVTGAKVAGGVAQSEPVTGAEVGGGVAPSEPVARAEVGGGVAQSEPVTGAAVGGGVAQSEPAAMDIGMRSAVLGQIGIVEANPSAFGMAPADLASIGVQPMNPSQVGLQQVAVPPPPFMRNGDTFGAESLARSLPQDPSSAEQGGNLLGLFGIQHLSMKLTELAKEAAQLAPSAPAAGAGGSSEPTSKEEKTVEDAYKARSVPTRSAIDSKFRRFLAEEPNEAAKYKKCVGRDAKEAFRLDWVDKEWAKVQTRRIDWHLRSCTTHLGHSIECPLSDARRHGRSERVTIPDDPRSHVKEQSESIEDWGEYRAFEVIAKEESGVGITESGATAALNICLACMKMGTPFVRFDSWSRRMQFLHVKGQHRWRWERKWQEHQEEHGDQGDLLEQFAGVVAGSEGEASTKRRRLTGKTSDTVAAAPSATAAAAEPAASAAGTPASQAAAAPVPAASAPPAAAAGASPADAGQPSMPKAGAAQEAPSAKAKAAAPKAKAGAPKAKAKAAAKAAASSSGGGGGGDGADDRAAAKEAAKELAKEKKKLESEAQAQITAYSSASTQSTLLLSSIATESDWQWANNEINTKKLRAALSELNGLTKAGTFLSQMLFLPFNEVKHDWGEEYFYKHVGPMTQAIRPKVAKVMAEMGRLHSMHASFKAAENAMGDDDH</sequence>
<comment type="caution">
    <text evidence="2">The sequence shown here is derived from an EMBL/GenBank/DDBJ whole genome shotgun (WGS) entry which is preliminary data.</text>
</comment>
<organism evidence="2 3">
    <name type="scientific">Prorocentrum cordatum</name>
    <dbReference type="NCBI Taxonomy" id="2364126"/>
    <lineage>
        <taxon>Eukaryota</taxon>
        <taxon>Sar</taxon>
        <taxon>Alveolata</taxon>
        <taxon>Dinophyceae</taxon>
        <taxon>Prorocentrales</taxon>
        <taxon>Prorocentraceae</taxon>
        <taxon>Prorocentrum</taxon>
    </lineage>
</organism>
<gene>
    <name evidence="2" type="ORF">PCOR1329_LOCUS83972</name>
</gene>
<protein>
    <submittedName>
        <fullName evidence="2">Uncharacterized protein</fullName>
    </submittedName>
</protein>
<evidence type="ECO:0000313" key="2">
    <source>
        <dbReference type="EMBL" id="CAK0909606.1"/>
    </source>
</evidence>
<evidence type="ECO:0000313" key="3">
    <source>
        <dbReference type="Proteomes" id="UP001189429"/>
    </source>
</evidence>
<dbReference type="EMBL" id="CAUYUJ010022226">
    <property type="protein sequence ID" value="CAK0909606.1"/>
    <property type="molecule type" value="Genomic_DNA"/>
</dbReference>
<name>A0ABN9YD19_9DINO</name>
<feature type="region of interest" description="Disordered" evidence="1">
    <location>
        <begin position="467"/>
        <end position="508"/>
    </location>
</feature>
<dbReference type="Proteomes" id="UP001189429">
    <property type="component" value="Unassembled WGS sequence"/>
</dbReference>
<proteinExistence type="predicted"/>
<feature type="region of interest" description="Disordered" evidence="1">
    <location>
        <begin position="522"/>
        <end position="545"/>
    </location>
</feature>
<evidence type="ECO:0000256" key="1">
    <source>
        <dbReference type="SAM" id="MobiDB-lite"/>
    </source>
</evidence>